<evidence type="ECO:0008006" key="3">
    <source>
        <dbReference type="Google" id="ProtNLM"/>
    </source>
</evidence>
<organism evidence="1 2">
    <name type="scientific">Halomonas kalidii</name>
    <dbReference type="NCBI Taxonomy" id="3043293"/>
    <lineage>
        <taxon>Bacteria</taxon>
        <taxon>Pseudomonadati</taxon>
        <taxon>Pseudomonadota</taxon>
        <taxon>Gammaproteobacteria</taxon>
        <taxon>Oceanospirillales</taxon>
        <taxon>Halomonadaceae</taxon>
        <taxon>Halomonas</taxon>
    </lineage>
</organism>
<reference evidence="1 2" key="1">
    <citation type="submission" date="2023-04" db="EMBL/GenBank/DDBJ databases">
        <title>Halomonas strains isolated from rhizosphere soil.</title>
        <authorList>
            <person name="Xu L."/>
            <person name="Sun J.-Q."/>
        </authorList>
    </citation>
    <scope>NUCLEOTIDE SEQUENCE [LARGE SCALE GENOMIC DNA]</scope>
    <source>
        <strain evidence="1 2">LN1S58</strain>
    </source>
</reference>
<keyword evidence="2" id="KW-1185">Reference proteome</keyword>
<proteinExistence type="predicted"/>
<accession>A0ABT6VEF2</accession>
<evidence type="ECO:0000313" key="2">
    <source>
        <dbReference type="Proteomes" id="UP001244242"/>
    </source>
</evidence>
<evidence type="ECO:0000313" key="1">
    <source>
        <dbReference type="EMBL" id="MDI5932349.1"/>
    </source>
</evidence>
<sequence length="122" mass="13706">MHAALSILPPQSASFPGFINPHALCRIGMGLMPHFRLKSMSHPGSLKNRFRVLQVVDLLGFFAARRAQVLDLPSFFETRDGRDDCVKAAGLAMLVSLFAAQSMRSVVTPERRKTQKYIMYRL</sequence>
<comment type="caution">
    <text evidence="1">The sequence shown here is derived from an EMBL/GenBank/DDBJ whole genome shotgun (WGS) entry which is preliminary data.</text>
</comment>
<protein>
    <recommendedName>
        <fullName evidence="3">Transposase DDE domain-containing protein</fullName>
    </recommendedName>
</protein>
<dbReference type="EMBL" id="JASCQO010000005">
    <property type="protein sequence ID" value="MDI5932349.1"/>
    <property type="molecule type" value="Genomic_DNA"/>
</dbReference>
<dbReference type="Proteomes" id="UP001244242">
    <property type="component" value="Unassembled WGS sequence"/>
</dbReference>
<gene>
    <name evidence="1" type="ORF">QLQ84_00945</name>
</gene>
<name>A0ABT6VEF2_9GAMM</name>
<dbReference type="RefSeq" id="WP_282719916.1">
    <property type="nucleotide sequence ID" value="NZ_JASCQO010000005.1"/>
</dbReference>